<dbReference type="Proteomes" id="UP001139263">
    <property type="component" value="Unassembled WGS sequence"/>
</dbReference>
<protein>
    <submittedName>
        <fullName evidence="4">Sporulation sigma-E factor-processing peptidase</fullName>
        <ecNumber evidence="4">3.4.23.-</ecNumber>
    </submittedName>
</protein>
<dbReference type="EMBL" id="JALBUF010000009">
    <property type="protein sequence ID" value="MCI0184207.1"/>
    <property type="molecule type" value="Genomic_DNA"/>
</dbReference>
<dbReference type="GO" id="GO:0006508">
    <property type="term" value="P:proteolysis"/>
    <property type="evidence" value="ECO:0007669"/>
    <property type="project" value="InterPro"/>
</dbReference>
<dbReference type="GO" id="GO:0004190">
    <property type="term" value="F:aspartic-type endopeptidase activity"/>
    <property type="evidence" value="ECO:0007669"/>
    <property type="project" value="InterPro"/>
</dbReference>
<reference evidence="4" key="1">
    <citation type="submission" date="2022-03" db="EMBL/GenBank/DDBJ databases">
        <title>Draft Genome Sequence of Firmicute Strain S0AB, a Heterotrophic Iron/Sulfur-Oxidizing Extreme Acidophile.</title>
        <authorList>
            <person name="Vergara E."/>
            <person name="Pakostova E."/>
            <person name="Johnson D.B."/>
            <person name="Holmes D.S."/>
        </authorList>
    </citation>
    <scope>NUCLEOTIDE SEQUENCE</scope>
    <source>
        <strain evidence="4">S0AB</strain>
    </source>
</reference>
<feature type="transmembrane region" description="Helical" evidence="3">
    <location>
        <begin position="6"/>
        <end position="27"/>
    </location>
</feature>
<keyword evidence="3" id="KW-0472">Membrane</keyword>
<feature type="transmembrane region" description="Helical" evidence="3">
    <location>
        <begin position="134"/>
        <end position="160"/>
    </location>
</feature>
<evidence type="ECO:0000256" key="2">
    <source>
        <dbReference type="SAM" id="MobiDB-lite"/>
    </source>
</evidence>
<dbReference type="GO" id="GO:0030436">
    <property type="term" value="P:asexual sporulation"/>
    <property type="evidence" value="ECO:0007669"/>
    <property type="project" value="InterPro"/>
</dbReference>
<proteinExistence type="predicted"/>
<feature type="transmembrane region" description="Helical" evidence="3">
    <location>
        <begin position="62"/>
        <end position="81"/>
    </location>
</feature>
<dbReference type="AlphaFoldDB" id="A0A9X1VDS6"/>
<dbReference type="PIRSF" id="PIRSF018571">
    <property type="entry name" value="SpoIIGA"/>
    <property type="match status" value="1"/>
</dbReference>
<sequence length="340" mass="36869">MVIYVDLAFLINLFIDASLLLITGSLLQRKLTMRRVFGASAIGSLYAVATLFPGTSMLRSVLVKWFFSVVMVDLAFGMRTLHHKTYRHLVKLMQVVAAFYAVTFAVAGAIYALHNVFATGGASLDGLALIGGQVAWWTSLSTVFLVLSIPLALLLVRFLWSFVIRSKRLSGQVVTMRFTLFGQEAQVQALIDTGNSLTDPITKTPVAVAKMAALESLLPPLLKNAMRDGIDPLAMVYQQTSELGNFATRISIVPYRGVAGNTGYLLAIRPDKVIACIDELEISLAPLFIALQTDGFSMVDQFDCILPGSTAGLLVEGRESGVNTRSRTSSDETSHSSHTA</sequence>
<comment type="caution">
    <text evidence="4">The sequence shown here is derived from an EMBL/GenBank/DDBJ whole genome shotgun (WGS) entry which is preliminary data.</text>
</comment>
<keyword evidence="5" id="KW-1185">Reference proteome</keyword>
<dbReference type="Pfam" id="PF03419">
    <property type="entry name" value="Peptidase_U4"/>
    <property type="match status" value="1"/>
</dbReference>
<dbReference type="RefSeq" id="WP_241715642.1">
    <property type="nucleotide sequence ID" value="NZ_JALBUF010000009.1"/>
</dbReference>
<name>A0A9X1VDS6_9BACL</name>
<accession>A0A9X1VDS6</accession>
<evidence type="ECO:0000256" key="1">
    <source>
        <dbReference type="PIRSR" id="PIRSR018571-1"/>
    </source>
</evidence>
<evidence type="ECO:0000256" key="3">
    <source>
        <dbReference type="SAM" id="Phobius"/>
    </source>
</evidence>
<feature type="transmembrane region" description="Helical" evidence="3">
    <location>
        <begin position="93"/>
        <end position="114"/>
    </location>
</feature>
<keyword evidence="4" id="KW-0378">Hydrolase</keyword>
<feature type="compositionally biased region" description="Basic and acidic residues" evidence="2">
    <location>
        <begin position="328"/>
        <end position="340"/>
    </location>
</feature>
<evidence type="ECO:0000313" key="4">
    <source>
        <dbReference type="EMBL" id="MCI0184207.1"/>
    </source>
</evidence>
<feature type="region of interest" description="Disordered" evidence="2">
    <location>
        <begin position="317"/>
        <end position="340"/>
    </location>
</feature>
<organism evidence="4 5">
    <name type="scientific">Sulfoacidibacillus ferrooxidans</name>
    <dbReference type="NCBI Taxonomy" id="2005001"/>
    <lineage>
        <taxon>Bacteria</taxon>
        <taxon>Bacillati</taxon>
        <taxon>Bacillota</taxon>
        <taxon>Bacilli</taxon>
        <taxon>Bacillales</taxon>
        <taxon>Alicyclobacillaceae</taxon>
        <taxon>Sulfoacidibacillus</taxon>
    </lineage>
</organism>
<dbReference type="InterPro" id="IPR005081">
    <property type="entry name" value="SpoIIGA"/>
</dbReference>
<feature type="transmembrane region" description="Helical" evidence="3">
    <location>
        <begin position="36"/>
        <end position="56"/>
    </location>
</feature>
<feature type="active site" evidence="1">
    <location>
        <position position="192"/>
    </location>
</feature>
<gene>
    <name evidence="4" type="primary">spoIIGA</name>
    <name evidence="4" type="ORF">MM817_02502</name>
</gene>
<keyword evidence="3" id="KW-1133">Transmembrane helix</keyword>
<evidence type="ECO:0000313" key="5">
    <source>
        <dbReference type="Proteomes" id="UP001139263"/>
    </source>
</evidence>
<keyword evidence="3" id="KW-0812">Transmembrane</keyword>
<dbReference type="EC" id="3.4.23.-" evidence="4"/>